<gene>
    <name evidence="1" type="ORF">EVAR_91125_1</name>
</gene>
<evidence type="ECO:0000313" key="1">
    <source>
        <dbReference type="EMBL" id="GBP00085.1"/>
    </source>
</evidence>
<comment type="caution">
    <text evidence="1">The sequence shown here is derived from an EMBL/GenBank/DDBJ whole genome shotgun (WGS) entry which is preliminary data.</text>
</comment>
<evidence type="ECO:0000313" key="2">
    <source>
        <dbReference type="Proteomes" id="UP000299102"/>
    </source>
</evidence>
<dbReference type="OrthoDB" id="5419617at2759"/>
<keyword evidence="2" id="KW-1185">Reference proteome</keyword>
<accession>A0A4C1SDC8</accession>
<dbReference type="AlphaFoldDB" id="A0A4C1SDC8"/>
<dbReference type="EMBL" id="BGZK01003333">
    <property type="protein sequence ID" value="GBP00085.1"/>
    <property type="molecule type" value="Genomic_DNA"/>
</dbReference>
<protein>
    <submittedName>
        <fullName evidence="1">Uncharacterized protein</fullName>
    </submittedName>
</protein>
<sequence length="244" mass="27416">MGLINQRLLDSYLKATADSTCPPPQCTDAGWFQGGEVWPGARLGLVSVDDIPVGRGRLQWFRQSRMSLRRFFDPAARKPWPTHSRLEGATQPVVEGEGVDKAVSDTLEDSQSDQSLIEGSSMGWTSWMMMMMMFFWSLIRRTPPSSITIPTLQIDEGLAAKGYKLLYYRHSDGDTVTTMIEEEGQRCGSYPVIWHDQEPPPGTMVAKAENAARMKGIPYIIGADANAHHQLWVVWTRTEEVRIL</sequence>
<proteinExistence type="predicted"/>
<organism evidence="1 2">
    <name type="scientific">Eumeta variegata</name>
    <name type="common">Bagworm moth</name>
    <name type="synonym">Eumeta japonica</name>
    <dbReference type="NCBI Taxonomy" id="151549"/>
    <lineage>
        <taxon>Eukaryota</taxon>
        <taxon>Metazoa</taxon>
        <taxon>Ecdysozoa</taxon>
        <taxon>Arthropoda</taxon>
        <taxon>Hexapoda</taxon>
        <taxon>Insecta</taxon>
        <taxon>Pterygota</taxon>
        <taxon>Neoptera</taxon>
        <taxon>Endopterygota</taxon>
        <taxon>Lepidoptera</taxon>
        <taxon>Glossata</taxon>
        <taxon>Ditrysia</taxon>
        <taxon>Tineoidea</taxon>
        <taxon>Psychidae</taxon>
        <taxon>Oiketicinae</taxon>
        <taxon>Eumeta</taxon>
    </lineage>
</organism>
<dbReference type="Proteomes" id="UP000299102">
    <property type="component" value="Unassembled WGS sequence"/>
</dbReference>
<reference evidence="1 2" key="1">
    <citation type="journal article" date="2019" name="Commun. Biol.">
        <title>The bagworm genome reveals a unique fibroin gene that provides high tensile strength.</title>
        <authorList>
            <person name="Kono N."/>
            <person name="Nakamura H."/>
            <person name="Ohtoshi R."/>
            <person name="Tomita M."/>
            <person name="Numata K."/>
            <person name="Arakawa K."/>
        </authorList>
    </citation>
    <scope>NUCLEOTIDE SEQUENCE [LARGE SCALE GENOMIC DNA]</scope>
</reference>
<name>A0A4C1SDC8_EUMVA</name>